<feature type="compositionally biased region" description="Basic and acidic residues" evidence="1">
    <location>
        <begin position="16"/>
        <end position="25"/>
    </location>
</feature>
<dbReference type="AlphaFoldDB" id="A0A9P6GIT3"/>
<evidence type="ECO:0000313" key="3">
    <source>
        <dbReference type="Proteomes" id="UP000756921"/>
    </source>
</evidence>
<reference evidence="2" key="1">
    <citation type="journal article" date="2020" name="Mol. Plant Microbe Interact.">
        <title>Genome Sequence of the Biocontrol Agent Coniothyrium minitans strain Conio (IMI 134523).</title>
        <authorList>
            <person name="Patel D."/>
            <person name="Shittu T.A."/>
            <person name="Baroncelli R."/>
            <person name="Muthumeenakshi S."/>
            <person name="Osborne T.H."/>
            <person name="Janganan T.K."/>
            <person name="Sreenivasaprasad S."/>
        </authorList>
    </citation>
    <scope>NUCLEOTIDE SEQUENCE</scope>
    <source>
        <strain evidence="2">Conio</strain>
    </source>
</reference>
<accession>A0A9P6GIT3</accession>
<organism evidence="2 3">
    <name type="scientific">Paraphaeosphaeria minitans</name>
    <dbReference type="NCBI Taxonomy" id="565426"/>
    <lineage>
        <taxon>Eukaryota</taxon>
        <taxon>Fungi</taxon>
        <taxon>Dikarya</taxon>
        <taxon>Ascomycota</taxon>
        <taxon>Pezizomycotina</taxon>
        <taxon>Dothideomycetes</taxon>
        <taxon>Pleosporomycetidae</taxon>
        <taxon>Pleosporales</taxon>
        <taxon>Massarineae</taxon>
        <taxon>Didymosphaeriaceae</taxon>
        <taxon>Paraphaeosphaeria</taxon>
    </lineage>
</organism>
<keyword evidence="3" id="KW-1185">Reference proteome</keyword>
<protein>
    <submittedName>
        <fullName evidence="2">Uncharacterized protein</fullName>
    </submittedName>
</protein>
<proteinExistence type="predicted"/>
<evidence type="ECO:0000313" key="2">
    <source>
        <dbReference type="EMBL" id="KAF9735750.1"/>
    </source>
</evidence>
<dbReference type="OrthoDB" id="10318520at2759"/>
<name>A0A9P6GIT3_9PLEO</name>
<evidence type="ECO:0000256" key="1">
    <source>
        <dbReference type="SAM" id="MobiDB-lite"/>
    </source>
</evidence>
<dbReference type="Proteomes" id="UP000756921">
    <property type="component" value="Unassembled WGS sequence"/>
</dbReference>
<feature type="region of interest" description="Disordered" evidence="1">
    <location>
        <begin position="81"/>
        <end position="103"/>
    </location>
</feature>
<gene>
    <name evidence="2" type="ORF">PMIN01_05665</name>
</gene>
<comment type="caution">
    <text evidence="2">The sequence shown here is derived from an EMBL/GenBank/DDBJ whole genome shotgun (WGS) entry which is preliminary data.</text>
</comment>
<sequence>MSDTTREGSAVSGSDRSAKDSAHTSEEKELQFAQAFALFQKCCESIVQGLSSKYPNGIELDGEYKIIDQRRSSSVTVTLRGKRSSHGGRSTHGGYRDPTSPTTARIEVPIPNPSITVLLDYVKNNMHAQLEAGCTAQYIKTKRFQIDTHLTVFFEFCGEG</sequence>
<feature type="region of interest" description="Disordered" evidence="1">
    <location>
        <begin position="1"/>
        <end position="25"/>
    </location>
</feature>
<dbReference type="EMBL" id="WJXW01000005">
    <property type="protein sequence ID" value="KAF9735750.1"/>
    <property type="molecule type" value="Genomic_DNA"/>
</dbReference>